<comment type="caution">
    <text evidence="1">The sequence shown here is derived from an EMBL/GenBank/DDBJ whole genome shotgun (WGS) entry which is preliminary data.</text>
</comment>
<sequence>MAHTRPMHAGHALGVRESQFSVFSGSSSAEDLLASLDDFPFVAPQSYVSLDGGRVPLPLTEEKEYVVHELQHSELPIPREHALLSDERDYLDRERLSPAQEEWGRSLVDPSRVLRTRPNVVMDHYDPDTNIHTFKIAYPSRGRSEQEHYGSPKRPTACASLNAEHLIAEHLIAEHLIAINSHLSLRLFKF</sequence>
<dbReference type="OrthoDB" id="3210730at2759"/>
<protein>
    <submittedName>
        <fullName evidence="1">Uncharacterized protein</fullName>
    </submittedName>
</protein>
<proteinExistence type="predicted"/>
<dbReference type="Proteomes" id="UP000298061">
    <property type="component" value="Unassembled WGS sequence"/>
</dbReference>
<evidence type="ECO:0000313" key="1">
    <source>
        <dbReference type="EMBL" id="TFY73708.1"/>
    </source>
</evidence>
<accession>A0A4Y9ZJ71</accession>
<gene>
    <name evidence="1" type="ORF">EWM64_g10304</name>
</gene>
<dbReference type="EMBL" id="SFCI01002614">
    <property type="protein sequence ID" value="TFY73708.1"/>
    <property type="molecule type" value="Genomic_DNA"/>
</dbReference>
<evidence type="ECO:0000313" key="2">
    <source>
        <dbReference type="Proteomes" id="UP000298061"/>
    </source>
</evidence>
<keyword evidence="2" id="KW-1185">Reference proteome</keyword>
<reference evidence="1 2" key="1">
    <citation type="submission" date="2019-02" db="EMBL/GenBank/DDBJ databases">
        <title>Genome sequencing of the rare red list fungi Hericium alpestre (H. flagellum).</title>
        <authorList>
            <person name="Buettner E."/>
            <person name="Kellner H."/>
        </authorList>
    </citation>
    <scope>NUCLEOTIDE SEQUENCE [LARGE SCALE GENOMIC DNA]</scope>
    <source>
        <strain evidence="1 2">DSM 108284</strain>
    </source>
</reference>
<dbReference type="AlphaFoldDB" id="A0A4Y9ZJ71"/>
<name>A0A4Y9ZJ71_9AGAM</name>
<organism evidence="1 2">
    <name type="scientific">Hericium alpestre</name>
    <dbReference type="NCBI Taxonomy" id="135208"/>
    <lineage>
        <taxon>Eukaryota</taxon>
        <taxon>Fungi</taxon>
        <taxon>Dikarya</taxon>
        <taxon>Basidiomycota</taxon>
        <taxon>Agaricomycotina</taxon>
        <taxon>Agaricomycetes</taxon>
        <taxon>Russulales</taxon>
        <taxon>Hericiaceae</taxon>
        <taxon>Hericium</taxon>
    </lineage>
</organism>